<gene>
    <name evidence="9 10" type="primary">cobD</name>
    <name evidence="10" type="ORF">Dsi01nite_041340</name>
</gene>
<evidence type="ECO:0000313" key="10">
    <source>
        <dbReference type="EMBL" id="GIG46093.1"/>
    </source>
</evidence>
<dbReference type="EMBL" id="BONQ01000061">
    <property type="protein sequence ID" value="GIG46093.1"/>
    <property type="molecule type" value="Genomic_DNA"/>
</dbReference>
<dbReference type="GO" id="GO:0009236">
    <property type="term" value="P:cobalamin biosynthetic process"/>
    <property type="evidence" value="ECO:0007669"/>
    <property type="project" value="UniProtKB-UniRule"/>
</dbReference>
<evidence type="ECO:0000256" key="5">
    <source>
        <dbReference type="ARBA" id="ARBA00022573"/>
    </source>
</evidence>
<evidence type="ECO:0000256" key="3">
    <source>
        <dbReference type="ARBA" id="ARBA00006263"/>
    </source>
</evidence>
<feature type="transmembrane region" description="Helical" evidence="9">
    <location>
        <begin position="53"/>
        <end position="75"/>
    </location>
</feature>
<dbReference type="RefSeq" id="WP_203847880.1">
    <property type="nucleotide sequence ID" value="NZ_BAAAVW010000013.1"/>
</dbReference>
<keyword evidence="11" id="KW-1185">Reference proteome</keyword>
<dbReference type="NCBIfam" id="NF002276">
    <property type="entry name" value="PRK01209.1-4"/>
    <property type="match status" value="1"/>
</dbReference>
<evidence type="ECO:0000256" key="1">
    <source>
        <dbReference type="ARBA" id="ARBA00004651"/>
    </source>
</evidence>
<keyword evidence="5 9" id="KW-0169">Cobalamin biosynthesis</keyword>
<dbReference type="NCBIfam" id="TIGR00380">
    <property type="entry name" value="cobal_cbiB"/>
    <property type="match status" value="1"/>
</dbReference>
<comment type="subcellular location">
    <subcellularLocation>
        <location evidence="1 9">Cell membrane</location>
        <topology evidence="1 9">Multi-pass membrane protein</topology>
    </subcellularLocation>
</comment>
<evidence type="ECO:0000256" key="9">
    <source>
        <dbReference type="HAMAP-Rule" id="MF_00024"/>
    </source>
</evidence>
<evidence type="ECO:0000256" key="8">
    <source>
        <dbReference type="ARBA" id="ARBA00023136"/>
    </source>
</evidence>
<comment type="caution">
    <text evidence="10">The sequence shown here is derived from an EMBL/GenBank/DDBJ whole genome shotgun (WGS) entry which is preliminary data.</text>
</comment>
<dbReference type="GO" id="GO:0015420">
    <property type="term" value="F:ABC-type vitamin B12 transporter activity"/>
    <property type="evidence" value="ECO:0007669"/>
    <property type="project" value="UniProtKB-UniRule"/>
</dbReference>
<dbReference type="Pfam" id="PF03186">
    <property type="entry name" value="CobD_Cbib"/>
    <property type="match status" value="1"/>
</dbReference>
<organism evidence="10 11">
    <name type="scientific">Dactylosporangium siamense</name>
    <dbReference type="NCBI Taxonomy" id="685454"/>
    <lineage>
        <taxon>Bacteria</taxon>
        <taxon>Bacillati</taxon>
        <taxon>Actinomycetota</taxon>
        <taxon>Actinomycetes</taxon>
        <taxon>Micromonosporales</taxon>
        <taxon>Micromonosporaceae</taxon>
        <taxon>Dactylosporangium</taxon>
    </lineage>
</organism>
<evidence type="ECO:0000256" key="6">
    <source>
        <dbReference type="ARBA" id="ARBA00022692"/>
    </source>
</evidence>
<dbReference type="AlphaFoldDB" id="A0A919UCZ2"/>
<keyword evidence="7 9" id="KW-1133">Transmembrane helix</keyword>
<reference evidence="10" key="1">
    <citation type="submission" date="2021-01" db="EMBL/GenBank/DDBJ databases">
        <title>Whole genome shotgun sequence of Dactylosporangium siamense NBRC 106093.</title>
        <authorList>
            <person name="Komaki H."/>
            <person name="Tamura T."/>
        </authorList>
    </citation>
    <scope>NUCLEOTIDE SEQUENCE</scope>
    <source>
        <strain evidence="10">NBRC 106093</strain>
    </source>
</reference>
<comment type="function">
    <text evidence="9">Converts cobyric acid to cobinamide by the addition of aminopropanol on the F carboxylic group.</text>
</comment>
<name>A0A919UCZ2_9ACTN</name>
<dbReference type="PANTHER" id="PTHR34308">
    <property type="entry name" value="COBALAMIN BIOSYNTHESIS PROTEIN CBIB"/>
    <property type="match status" value="1"/>
</dbReference>
<dbReference type="GO" id="GO:0048472">
    <property type="term" value="F:threonine-phosphate decarboxylase activity"/>
    <property type="evidence" value="ECO:0007669"/>
    <property type="project" value="InterPro"/>
</dbReference>
<evidence type="ECO:0000256" key="2">
    <source>
        <dbReference type="ARBA" id="ARBA00004953"/>
    </source>
</evidence>
<keyword evidence="4 9" id="KW-1003">Cell membrane</keyword>
<evidence type="ECO:0000256" key="4">
    <source>
        <dbReference type="ARBA" id="ARBA00022475"/>
    </source>
</evidence>
<dbReference type="PANTHER" id="PTHR34308:SF1">
    <property type="entry name" value="COBALAMIN BIOSYNTHESIS PROTEIN CBIB"/>
    <property type="match status" value="1"/>
</dbReference>
<proteinExistence type="inferred from homology"/>
<comment type="similarity">
    <text evidence="3 9">Belongs to the CobD/CbiB family.</text>
</comment>
<comment type="pathway">
    <text evidence="2 9">Cofactor biosynthesis; adenosylcobalamin biosynthesis.</text>
</comment>
<dbReference type="HAMAP" id="MF_00024">
    <property type="entry name" value="CobD_CbiB"/>
    <property type="match status" value="1"/>
</dbReference>
<feature type="transmembrane region" description="Helical" evidence="9">
    <location>
        <begin position="291"/>
        <end position="313"/>
    </location>
</feature>
<accession>A0A919UCZ2</accession>
<dbReference type="InterPro" id="IPR004485">
    <property type="entry name" value="Cobalamin_biosynth_CobD/CbiB"/>
</dbReference>
<protein>
    <recommendedName>
        <fullName evidence="9">Cobalamin biosynthesis protein CobD</fullName>
    </recommendedName>
</protein>
<sequence length="331" mass="33770">MVNRRLQADAIGMLLGGVLDAMFGDPRRWHPVAGFGRFAAAVERHTYADERPAGARFTAVAVGVPVALAAMAAWLTRRRPVARTVLVAGTTWAALGGTSLAREGRVMADRLDGGDLASARAQLPNLCGRDPSALGAPELARATVESVAENTSDAVVGPLFWGAVAGLPGIVGYRAVNTLDAMVGHRSARYARFGTASARLDDLANLVPSRVTAALTVVAAPVVGGRPGEALRVWLRDGGRHPSPNSGQCEAAAAGALGIRLGGRNVYGSRVEQRPHLGDGGPPVPRDVRRAAALSVVVGAAALGLACAVRAGAASRSRAGGRAAARVGSAA</sequence>
<dbReference type="GO" id="GO:0005886">
    <property type="term" value="C:plasma membrane"/>
    <property type="evidence" value="ECO:0007669"/>
    <property type="project" value="UniProtKB-SubCell"/>
</dbReference>
<evidence type="ECO:0000313" key="11">
    <source>
        <dbReference type="Proteomes" id="UP000660611"/>
    </source>
</evidence>
<comment type="caution">
    <text evidence="9">Lacks conserved residue(s) required for the propagation of feature annotation.</text>
</comment>
<dbReference type="Proteomes" id="UP000660611">
    <property type="component" value="Unassembled WGS sequence"/>
</dbReference>
<evidence type="ECO:0000256" key="7">
    <source>
        <dbReference type="ARBA" id="ARBA00022989"/>
    </source>
</evidence>
<keyword evidence="6 9" id="KW-0812">Transmembrane</keyword>
<keyword evidence="8 9" id="KW-0472">Membrane</keyword>